<proteinExistence type="predicted"/>
<evidence type="ECO:0000313" key="4">
    <source>
        <dbReference type="Proteomes" id="UP000003586"/>
    </source>
</evidence>
<dbReference type="KEGG" id="nso:NIASO_13515"/>
<evidence type="ECO:0000256" key="1">
    <source>
        <dbReference type="SAM" id="Coils"/>
    </source>
</evidence>
<keyword evidence="4" id="KW-1185">Reference proteome</keyword>
<feature type="coiled-coil region" evidence="1">
    <location>
        <begin position="115"/>
        <end position="142"/>
    </location>
</feature>
<dbReference type="HOGENOM" id="CLU_055403_2_0_10"/>
<dbReference type="STRING" id="929713.NIASO_13515"/>
<name>W0F326_9BACT</name>
<dbReference type="AlphaFoldDB" id="W0F326"/>
<dbReference type="Proteomes" id="UP000003586">
    <property type="component" value="Chromosome"/>
</dbReference>
<dbReference type="EMBL" id="CP007035">
    <property type="protein sequence ID" value="AHF15904.1"/>
    <property type="molecule type" value="Genomic_DNA"/>
</dbReference>
<keyword evidence="3" id="KW-0238">DNA-binding</keyword>
<evidence type="ECO:0000259" key="2">
    <source>
        <dbReference type="Pfam" id="PF10543"/>
    </source>
</evidence>
<feature type="domain" description="KilA-N DNA-binding" evidence="2">
    <location>
        <begin position="8"/>
        <end position="95"/>
    </location>
</feature>
<dbReference type="eggNOG" id="COG1502">
    <property type="taxonomic scope" value="Bacteria"/>
</dbReference>
<protein>
    <submittedName>
        <fullName evidence="3">DNA-binding protein</fullName>
    </submittedName>
</protein>
<organism evidence="3 4">
    <name type="scientific">Niabella soli DSM 19437</name>
    <dbReference type="NCBI Taxonomy" id="929713"/>
    <lineage>
        <taxon>Bacteria</taxon>
        <taxon>Pseudomonadati</taxon>
        <taxon>Bacteroidota</taxon>
        <taxon>Chitinophagia</taxon>
        <taxon>Chitinophagales</taxon>
        <taxon>Chitinophagaceae</taxon>
        <taxon>Niabella</taxon>
    </lineage>
</organism>
<dbReference type="InterPro" id="IPR018873">
    <property type="entry name" value="KilA-N_DNA-bd_domain"/>
</dbReference>
<keyword evidence="1" id="KW-0175">Coiled coil</keyword>
<dbReference type="GO" id="GO:0003677">
    <property type="term" value="F:DNA binding"/>
    <property type="evidence" value="ECO:0007669"/>
    <property type="project" value="UniProtKB-KW"/>
</dbReference>
<evidence type="ECO:0000313" key="3">
    <source>
        <dbReference type="EMBL" id="AHF15904.1"/>
    </source>
</evidence>
<gene>
    <name evidence="3" type="ORF">NIASO_13515</name>
</gene>
<reference evidence="3 4" key="1">
    <citation type="submission" date="2013-12" db="EMBL/GenBank/DDBJ databases">
        <authorList>
            <consortium name="DOE Joint Genome Institute"/>
            <person name="Eisen J."/>
            <person name="Huntemann M."/>
            <person name="Han J."/>
            <person name="Chen A."/>
            <person name="Kyrpides N."/>
            <person name="Mavromatis K."/>
            <person name="Markowitz V."/>
            <person name="Palaniappan K."/>
            <person name="Ivanova N."/>
            <person name="Schaumberg A."/>
            <person name="Pati A."/>
            <person name="Liolios K."/>
            <person name="Nordberg H.P."/>
            <person name="Cantor M.N."/>
            <person name="Hua S.X."/>
            <person name="Woyke T."/>
        </authorList>
    </citation>
    <scope>NUCLEOTIDE SEQUENCE [LARGE SCALE GENOMIC DNA]</scope>
    <source>
        <strain evidence="4">DSM 19437</strain>
    </source>
</reference>
<dbReference type="Pfam" id="PF10543">
    <property type="entry name" value="ORF6N"/>
    <property type="match status" value="1"/>
</dbReference>
<sequence>MELQDIQNKIYEVRKQKIMLDFDLAILYEVETKRLNEAVKRNIERFPASFMFRLTVAEWEKMRSQFATASGQNKRNTKVTPFAFTEHGVTMLAGVLKSEKAIKVNIAIVEAFVALKKFAFEHKDLTEKLKRIERKYNKQFKDIYEALNYLLKKDKIETAQKQRVRIGFKTSEDL</sequence>
<accession>W0F326</accession>
<dbReference type="OrthoDB" id="9816206at2"/>